<feature type="transmembrane region" description="Helical" evidence="9">
    <location>
        <begin position="86"/>
        <end position="105"/>
    </location>
</feature>
<protein>
    <recommendedName>
        <fullName evidence="9">Lipoprotein signal peptidase</fullName>
        <ecNumber evidence="9">3.4.23.36</ecNumber>
    </recommendedName>
    <alternativeName>
        <fullName evidence="9">Prolipoprotein signal peptidase</fullName>
    </alternativeName>
    <alternativeName>
        <fullName evidence="9">Signal peptidase II</fullName>
        <shortName evidence="9">SPase II</shortName>
    </alternativeName>
</protein>
<evidence type="ECO:0000256" key="6">
    <source>
        <dbReference type="ARBA" id="ARBA00022801"/>
    </source>
</evidence>
<reference evidence="11 12" key="1">
    <citation type="journal article" date="2019" name="Int. J. Syst. Evol. Microbiol.">
        <title>Capsulimonas corticalis gen. nov., sp. nov., an aerobic capsulated bacterium, of a novel bacterial order, Capsulimonadales ord. nov., of the class Armatimonadia of the phylum Armatimonadetes.</title>
        <authorList>
            <person name="Li J."/>
            <person name="Kudo C."/>
            <person name="Tonouchi A."/>
        </authorList>
    </citation>
    <scope>NUCLEOTIDE SEQUENCE [LARGE SCALE GENOMIC DNA]</scope>
    <source>
        <strain evidence="11 12">AX-7</strain>
    </source>
</reference>
<dbReference type="PANTHER" id="PTHR33695">
    <property type="entry name" value="LIPOPROTEIN SIGNAL PEPTIDASE"/>
    <property type="match status" value="1"/>
</dbReference>
<dbReference type="InterPro" id="IPR001872">
    <property type="entry name" value="Peptidase_A8"/>
</dbReference>
<evidence type="ECO:0000256" key="10">
    <source>
        <dbReference type="RuleBase" id="RU004181"/>
    </source>
</evidence>
<feature type="transmembrane region" description="Helical" evidence="9">
    <location>
        <begin position="125"/>
        <end position="145"/>
    </location>
</feature>
<proteinExistence type="inferred from homology"/>
<name>A0A402CQ22_9BACT</name>
<comment type="similarity">
    <text evidence="1 9 10">Belongs to the peptidase A8 family.</text>
</comment>
<keyword evidence="4 9" id="KW-0812">Transmembrane</keyword>
<comment type="pathway">
    <text evidence="9">Protein modification; lipoprotein biosynthesis (signal peptide cleavage).</text>
</comment>
<keyword evidence="6 9" id="KW-0378">Hydrolase</keyword>
<evidence type="ECO:0000256" key="4">
    <source>
        <dbReference type="ARBA" id="ARBA00022692"/>
    </source>
</evidence>
<gene>
    <name evidence="9 11" type="primary">lspA</name>
    <name evidence="11" type="ORF">CCAX7_49150</name>
</gene>
<keyword evidence="12" id="KW-1185">Reference proteome</keyword>
<keyword evidence="8 9" id="KW-0472">Membrane</keyword>
<dbReference type="GO" id="GO:0005886">
    <property type="term" value="C:plasma membrane"/>
    <property type="evidence" value="ECO:0007669"/>
    <property type="project" value="UniProtKB-SubCell"/>
</dbReference>
<dbReference type="AlphaFoldDB" id="A0A402CQ22"/>
<feature type="active site" evidence="9">
    <location>
        <position position="133"/>
    </location>
</feature>
<dbReference type="FunCoup" id="A0A402CQ22">
    <property type="interactions" value="435"/>
</dbReference>
<dbReference type="EMBL" id="AP025739">
    <property type="protein sequence ID" value="BDI32864.1"/>
    <property type="molecule type" value="Genomic_DNA"/>
</dbReference>
<comment type="function">
    <text evidence="9">This protein specifically catalyzes the removal of signal peptides from prolipoproteins.</text>
</comment>
<evidence type="ECO:0000256" key="3">
    <source>
        <dbReference type="ARBA" id="ARBA00022670"/>
    </source>
</evidence>
<comment type="subcellular location">
    <subcellularLocation>
        <location evidence="9">Cell membrane</location>
        <topology evidence="9">Multi-pass membrane protein</topology>
    </subcellularLocation>
</comment>
<dbReference type="Pfam" id="PF01252">
    <property type="entry name" value="Peptidase_A8"/>
    <property type="match status" value="1"/>
</dbReference>
<dbReference type="GO" id="GO:0006508">
    <property type="term" value="P:proteolysis"/>
    <property type="evidence" value="ECO:0007669"/>
    <property type="project" value="UniProtKB-KW"/>
</dbReference>
<feature type="active site" evidence="9">
    <location>
        <position position="115"/>
    </location>
</feature>
<keyword evidence="2 9" id="KW-1003">Cell membrane</keyword>
<dbReference type="RefSeq" id="WP_119319444.1">
    <property type="nucleotide sequence ID" value="NZ_AP025739.1"/>
</dbReference>
<keyword evidence="11" id="KW-0449">Lipoprotein</keyword>
<dbReference type="KEGG" id="ccot:CCAX7_49150"/>
<comment type="catalytic activity">
    <reaction evidence="9">
        <text>Release of signal peptides from bacterial membrane prolipoproteins. Hydrolyzes -Xaa-Yaa-Zaa-|-(S,diacylglyceryl)Cys-, in which Xaa is hydrophobic (preferably Leu), and Yaa (Ala or Ser) and Zaa (Gly or Ala) have small, neutral side chains.</text>
        <dbReference type="EC" id="3.4.23.36"/>
    </reaction>
</comment>
<dbReference type="PRINTS" id="PR00781">
    <property type="entry name" value="LIPOSIGPTASE"/>
</dbReference>
<evidence type="ECO:0000313" key="12">
    <source>
        <dbReference type="Proteomes" id="UP000287394"/>
    </source>
</evidence>
<sequence length="164" mass="17506">MNRPAIFLLAAAIVAADQWAKQIVLHGFSVGESRTVIHGLLDLTFVRNTGGAFGILPQGTQALSVAAVAAAAAIVYYLARSKPPYPARLALGLALPLGGSLGNLIDRVRLRYVVDYLDVYVGSHHWPVFNIADAAICTGVALLAWRFWTMPSAAPDQPATVKEK</sequence>
<evidence type="ECO:0000256" key="5">
    <source>
        <dbReference type="ARBA" id="ARBA00022750"/>
    </source>
</evidence>
<evidence type="ECO:0000256" key="1">
    <source>
        <dbReference type="ARBA" id="ARBA00006139"/>
    </source>
</evidence>
<dbReference type="NCBIfam" id="TIGR00077">
    <property type="entry name" value="lspA"/>
    <property type="match status" value="1"/>
</dbReference>
<evidence type="ECO:0000256" key="8">
    <source>
        <dbReference type="ARBA" id="ARBA00023136"/>
    </source>
</evidence>
<evidence type="ECO:0000256" key="9">
    <source>
        <dbReference type="HAMAP-Rule" id="MF_00161"/>
    </source>
</evidence>
<evidence type="ECO:0000313" key="11">
    <source>
        <dbReference type="EMBL" id="BDI32864.1"/>
    </source>
</evidence>
<keyword evidence="5 9" id="KW-0064">Aspartyl protease</keyword>
<dbReference type="PANTHER" id="PTHR33695:SF1">
    <property type="entry name" value="LIPOPROTEIN SIGNAL PEPTIDASE"/>
    <property type="match status" value="1"/>
</dbReference>
<accession>A0A402CQ22</accession>
<dbReference type="EC" id="3.4.23.36" evidence="9"/>
<evidence type="ECO:0000256" key="2">
    <source>
        <dbReference type="ARBA" id="ARBA00022475"/>
    </source>
</evidence>
<dbReference type="HAMAP" id="MF_00161">
    <property type="entry name" value="LspA"/>
    <property type="match status" value="1"/>
</dbReference>
<feature type="transmembrane region" description="Helical" evidence="9">
    <location>
        <begin position="62"/>
        <end position="79"/>
    </location>
</feature>
<comment type="caution">
    <text evidence="9">Lacks conserved residue(s) required for the propagation of feature annotation.</text>
</comment>
<evidence type="ECO:0000256" key="7">
    <source>
        <dbReference type="ARBA" id="ARBA00022989"/>
    </source>
</evidence>
<keyword evidence="3 9" id="KW-0645">Protease</keyword>
<organism evidence="11 12">
    <name type="scientific">Capsulimonas corticalis</name>
    <dbReference type="NCBI Taxonomy" id="2219043"/>
    <lineage>
        <taxon>Bacteria</taxon>
        <taxon>Bacillati</taxon>
        <taxon>Armatimonadota</taxon>
        <taxon>Armatimonadia</taxon>
        <taxon>Capsulimonadales</taxon>
        <taxon>Capsulimonadaceae</taxon>
        <taxon>Capsulimonas</taxon>
    </lineage>
</organism>
<dbReference type="OrthoDB" id="9810259at2"/>
<dbReference type="GO" id="GO:0004190">
    <property type="term" value="F:aspartic-type endopeptidase activity"/>
    <property type="evidence" value="ECO:0007669"/>
    <property type="project" value="UniProtKB-UniRule"/>
</dbReference>
<keyword evidence="7 9" id="KW-1133">Transmembrane helix</keyword>
<dbReference type="Proteomes" id="UP000287394">
    <property type="component" value="Chromosome"/>
</dbReference>